<dbReference type="AlphaFoldDB" id="A0A8J2MQ23"/>
<name>A0A8J2MQ23_9BILA</name>
<gene>
    <name evidence="2" type="ORF">CJOHNSTONI_LOCUS6215</name>
</gene>
<proteinExistence type="predicted"/>
<feature type="region of interest" description="Disordered" evidence="1">
    <location>
        <begin position="84"/>
        <end position="114"/>
    </location>
</feature>
<organism evidence="2 3">
    <name type="scientific">Cercopithifilaria johnstoni</name>
    <dbReference type="NCBI Taxonomy" id="2874296"/>
    <lineage>
        <taxon>Eukaryota</taxon>
        <taxon>Metazoa</taxon>
        <taxon>Ecdysozoa</taxon>
        <taxon>Nematoda</taxon>
        <taxon>Chromadorea</taxon>
        <taxon>Rhabditida</taxon>
        <taxon>Spirurina</taxon>
        <taxon>Spiruromorpha</taxon>
        <taxon>Filarioidea</taxon>
        <taxon>Onchocercidae</taxon>
        <taxon>Cercopithifilaria</taxon>
    </lineage>
</organism>
<evidence type="ECO:0000313" key="2">
    <source>
        <dbReference type="EMBL" id="CAG9536275.1"/>
    </source>
</evidence>
<evidence type="ECO:0000313" key="3">
    <source>
        <dbReference type="Proteomes" id="UP000746747"/>
    </source>
</evidence>
<dbReference type="Proteomes" id="UP000746747">
    <property type="component" value="Unassembled WGS sequence"/>
</dbReference>
<accession>A0A8J2MQ23</accession>
<sequence length="114" mass="12748">MSYFIALARIIEVQNKRAGEWGWDLITCAAGSNLGPASRLFSFVFLYLSALNAVFQSSRDRRIIQKSSRLELFGFNSLKIPTRTAMPIPTSPQYTSRLSNQLSLGRPVPPQPKS</sequence>
<dbReference type="EMBL" id="CAKAEH010001438">
    <property type="protein sequence ID" value="CAG9536275.1"/>
    <property type="molecule type" value="Genomic_DNA"/>
</dbReference>
<keyword evidence="3" id="KW-1185">Reference proteome</keyword>
<reference evidence="2" key="1">
    <citation type="submission" date="2021-09" db="EMBL/GenBank/DDBJ databases">
        <authorList>
            <consortium name="Pathogen Informatics"/>
        </authorList>
    </citation>
    <scope>NUCLEOTIDE SEQUENCE</scope>
</reference>
<evidence type="ECO:0000256" key="1">
    <source>
        <dbReference type="SAM" id="MobiDB-lite"/>
    </source>
</evidence>
<feature type="compositionally biased region" description="Polar residues" evidence="1">
    <location>
        <begin position="91"/>
        <end position="103"/>
    </location>
</feature>
<protein>
    <submittedName>
        <fullName evidence="2">Uncharacterized protein</fullName>
    </submittedName>
</protein>
<comment type="caution">
    <text evidence="2">The sequence shown here is derived from an EMBL/GenBank/DDBJ whole genome shotgun (WGS) entry which is preliminary data.</text>
</comment>